<accession>A0A9P9WGR2</accession>
<dbReference type="PANTHER" id="PTHR36978">
    <property type="entry name" value="P-LOOP CONTAINING NUCLEOTIDE TRIPHOSPHATE HYDROLASE"/>
    <property type="match status" value="1"/>
</dbReference>
<comment type="caution">
    <text evidence="2">The sequence shown here is derived from an EMBL/GenBank/DDBJ whole genome shotgun (WGS) entry which is preliminary data.</text>
</comment>
<keyword evidence="1" id="KW-0472">Membrane</keyword>
<evidence type="ECO:0000313" key="2">
    <source>
        <dbReference type="EMBL" id="KAI1863019.1"/>
    </source>
</evidence>
<dbReference type="PANTHER" id="PTHR36978:SF3">
    <property type="entry name" value="P-LOOP CONTAINING NUCLEOSIDE TRIPHOSPHATE HYDROLASE PROTEIN"/>
    <property type="match status" value="1"/>
</dbReference>
<dbReference type="EMBL" id="JAFIMR010000026">
    <property type="protein sequence ID" value="KAI1863019.1"/>
    <property type="molecule type" value="Genomic_DNA"/>
</dbReference>
<dbReference type="Gene3D" id="3.40.50.300">
    <property type="entry name" value="P-loop containing nucleotide triphosphate hydrolases"/>
    <property type="match status" value="1"/>
</dbReference>
<organism evidence="2 3">
    <name type="scientific">Neoarthrinium moseri</name>
    <dbReference type="NCBI Taxonomy" id="1658444"/>
    <lineage>
        <taxon>Eukaryota</taxon>
        <taxon>Fungi</taxon>
        <taxon>Dikarya</taxon>
        <taxon>Ascomycota</taxon>
        <taxon>Pezizomycotina</taxon>
        <taxon>Sordariomycetes</taxon>
        <taxon>Xylariomycetidae</taxon>
        <taxon>Amphisphaeriales</taxon>
        <taxon>Apiosporaceae</taxon>
        <taxon>Neoarthrinium</taxon>
    </lineage>
</organism>
<dbReference type="AlphaFoldDB" id="A0A9P9WGR2"/>
<name>A0A9P9WGR2_9PEZI</name>
<gene>
    <name evidence="2" type="ORF">JX265_009065</name>
</gene>
<dbReference type="InterPro" id="IPR027417">
    <property type="entry name" value="P-loop_NTPase"/>
</dbReference>
<dbReference type="Pfam" id="PF17784">
    <property type="entry name" value="Sulfotransfer_4"/>
    <property type="match status" value="1"/>
</dbReference>
<protein>
    <recommendedName>
        <fullName evidence="4">NAD dependent epimerase/dehydratase</fullName>
    </recommendedName>
</protein>
<feature type="transmembrane region" description="Helical" evidence="1">
    <location>
        <begin position="245"/>
        <end position="266"/>
    </location>
</feature>
<evidence type="ECO:0000313" key="3">
    <source>
        <dbReference type="Proteomes" id="UP000829685"/>
    </source>
</evidence>
<evidence type="ECO:0000256" key="1">
    <source>
        <dbReference type="SAM" id="Phobius"/>
    </source>
</evidence>
<evidence type="ECO:0008006" key="4">
    <source>
        <dbReference type="Google" id="ProtNLM"/>
    </source>
</evidence>
<keyword evidence="1" id="KW-1133">Transmembrane helix</keyword>
<sequence>MEKSVSISSRPFIICCGLPRTGTTSLGKALSILLEGPVFDGGGQSFRGNRHEQRQMLELASHVPAKEAHERELVLNSLAKLTAGCVASVDQPGCYMIEELLRLYPDATVICTIRDRESWWASYSELWKCIHELYPLSWLSPWLHRFCRFSLQIWESVPPAVGIPSAPAWPMDNHACLYEAHAEYVRRVVPKERLHYFDVRHGWQPLCKILRVPDPEIPFPHELPRMALTRGKEDLMKDLRRRRNILVGLGFLIGIFTVYQSASFMACHARQILA</sequence>
<dbReference type="Proteomes" id="UP000829685">
    <property type="component" value="Unassembled WGS sequence"/>
</dbReference>
<proteinExistence type="predicted"/>
<dbReference type="OrthoDB" id="408152at2759"/>
<reference evidence="2" key="1">
    <citation type="submission" date="2021-03" db="EMBL/GenBank/DDBJ databases">
        <title>Revisited historic fungal species revealed as producer of novel bioactive compounds through whole genome sequencing and comparative genomics.</title>
        <authorList>
            <person name="Vignolle G.A."/>
            <person name="Hochenegger N."/>
            <person name="Mach R.L."/>
            <person name="Mach-Aigner A.R."/>
            <person name="Javad Rahimi M."/>
            <person name="Salim K.A."/>
            <person name="Chan C.M."/>
            <person name="Lim L.B.L."/>
            <person name="Cai F."/>
            <person name="Druzhinina I.S."/>
            <person name="U'Ren J.M."/>
            <person name="Derntl C."/>
        </authorList>
    </citation>
    <scope>NUCLEOTIDE SEQUENCE</scope>
    <source>
        <strain evidence="2">TUCIM 5799</strain>
    </source>
</reference>
<keyword evidence="1" id="KW-0812">Transmembrane</keyword>
<dbReference type="InterPro" id="IPR040632">
    <property type="entry name" value="Sulfotransfer_4"/>
</dbReference>
<dbReference type="SUPFAM" id="SSF52540">
    <property type="entry name" value="P-loop containing nucleoside triphosphate hydrolases"/>
    <property type="match status" value="1"/>
</dbReference>
<keyword evidence="3" id="KW-1185">Reference proteome</keyword>